<gene>
    <name evidence="2" type="ORF">TL10_20745</name>
</gene>
<feature type="region of interest" description="Disordered" evidence="1">
    <location>
        <begin position="697"/>
        <end position="901"/>
    </location>
</feature>
<dbReference type="STRING" id="280871.TL10_20745"/>
<dbReference type="Proteomes" id="UP000032221">
    <property type="component" value="Unassembled WGS sequence"/>
</dbReference>
<proteinExistence type="predicted"/>
<feature type="compositionally biased region" description="Polar residues" evidence="1">
    <location>
        <begin position="776"/>
        <end position="802"/>
    </location>
</feature>
<feature type="compositionally biased region" description="Low complexity" evidence="1">
    <location>
        <begin position="697"/>
        <end position="756"/>
    </location>
</feature>
<evidence type="ECO:0000313" key="3">
    <source>
        <dbReference type="Proteomes" id="UP000032221"/>
    </source>
</evidence>
<organism evidence="2 3">
    <name type="scientific">Mycolicibacterium llatzerense</name>
    <dbReference type="NCBI Taxonomy" id="280871"/>
    <lineage>
        <taxon>Bacteria</taxon>
        <taxon>Bacillati</taxon>
        <taxon>Actinomycetota</taxon>
        <taxon>Actinomycetes</taxon>
        <taxon>Mycobacteriales</taxon>
        <taxon>Mycobacteriaceae</taxon>
        <taxon>Mycolicibacterium</taxon>
    </lineage>
</organism>
<accession>A0A0D1LAA7</accession>
<protein>
    <recommendedName>
        <fullName evidence="4">DUF1214 domain-containing protein</fullName>
    </recommendedName>
</protein>
<name>A0A0D1LAA7_9MYCO</name>
<evidence type="ECO:0000313" key="2">
    <source>
        <dbReference type="EMBL" id="KIU15082.1"/>
    </source>
</evidence>
<feature type="compositionally biased region" description="Low complexity" evidence="1">
    <location>
        <begin position="863"/>
        <end position="878"/>
    </location>
</feature>
<dbReference type="OrthoDB" id="3770894at2"/>
<keyword evidence="3" id="KW-1185">Reference proteome</keyword>
<comment type="caution">
    <text evidence="2">The sequence shown here is derived from an EMBL/GenBank/DDBJ whole genome shotgun (WGS) entry which is preliminary data.</text>
</comment>
<reference evidence="2 3" key="1">
    <citation type="submission" date="2015-01" db="EMBL/GenBank/DDBJ databases">
        <title>Genome sequence of Mycobacterium llatzerense and Mycobacterium immunogenum recovered from brain abscess.</title>
        <authorList>
            <person name="Greninger A.L."/>
            <person name="Langelier C."/>
            <person name="Cunningham G."/>
            <person name="Chiu C.Y."/>
            <person name="Miller S."/>
        </authorList>
    </citation>
    <scope>NUCLEOTIDE SEQUENCE [LARGE SCALE GENOMIC DNA]</scope>
    <source>
        <strain evidence="2 3">CLUC14</strain>
    </source>
</reference>
<dbReference type="PATRIC" id="fig|280871.6.peg.4297"/>
<feature type="compositionally biased region" description="Low complexity" evidence="1">
    <location>
        <begin position="886"/>
        <end position="901"/>
    </location>
</feature>
<feature type="compositionally biased region" description="Polar residues" evidence="1">
    <location>
        <begin position="758"/>
        <end position="768"/>
    </location>
</feature>
<evidence type="ECO:0000256" key="1">
    <source>
        <dbReference type="SAM" id="MobiDB-lite"/>
    </source>
</evidence>
<dbReference type="SUPFAM" id="SSF160935">
    <property type="entry name" value="VPA0735-like"/>
    <property type="match status" value="1"/>
</dbReference>
<dbReference type="EMBL" id="JXST01000032">
    <property type="protein sequence ID" value="KIU15082.1"/>
    <property type="molecule type" value="Genomic_DNA"/>
</dbReference>
<feature type="compositionally biased region" description="Polar residues" evidence="1">
    <location>
        <begin position="810"/>
        <end position="834"/>
    </location>
</feature>
<sequence length="901" mass="93163">MLRVHGRQAVSVAPATCGSSRITDDGADVSLNRAGRRRLPRARRVGATRVATIAAASTLAVALTAATATEPVATAARDHRLAANLAFTLTAAASPFQTEIDQILAAQQAVVANNSNYPFVTEFDKTLLPQYARLVATGQLFNALGKFNLDNSITQNGQSVPYTWNAPGANPITNMNISNPDTPYLFTHLGSGTQIMTVRPGPGTADFSITTSKGDYLGNGDIIPHRAYNLTGFTPNSDGTYTIVLSPTPQPGNWVDTSDDYSMLLRNTTGDWGLLRATVSLQTPGQPDVVLPPRLSKTQISAVLNQISTTFASVNSSRFLLGLQTIQNTLPSNTFTPITLTGNAVGASNSFQLSSFGHFALEPGQALVVKVPNIDAGYTGFQINDAWTYALPYATASGTLNNTQTYKDPDGFTYYVISSTDPGVANWIDSSNNPDGNVFLRWQALQDGTAPSIPIQTQVVNVADIRDALPADTPVVTPTQRKAELRQRLLEWGYSLHQNNNLGWITSNLELDQIKAAVGQDAFNQIFVGQTGVPSVLDRMTSAALMPNVSAVAHALLANPAGSLSAVVNNLPLVINDIGLPMVLAVLRLQMHVGQTVQAVVDDLRSGHPEKVLGDLGSGVRGLGTLVGQTLTDPATSVTAGFLNARDDLAVALMHANSYTLSPSDFGRALKQITEFGRSASQLMLAGNSYLLPTNTPAAASSSAPATATSSGPAAVSTPPTPTSPTAAAVSTPPTPTSPTAAAVSTPPAASSSEPAGVTTSRAASSSGPAVVTKSPAASSPVTSLADTPSAKATSLTATSLPAVSRPESTKSTPTGKAGKPTSTVTDSTGTPSTGEAAAPRTDASSSKASPRLPKVRGGGSRPGQNRPTTQNTTPNTGASGTSTTHSQSEHAAGAASHSSS</sequence>
<dbReference type="AlphaFoldDB" id="A0A0D1LAA7"/>
<evidence type="ECO:0008006" key="4">
    <source>
        <dbReference type="Google" id="ProtNLM"/>
    </source>
</evidence>